<sequence length="1028" mass="101659">MFSFFTNRDRWKWDKTKGVPTKDALKRLRKAVRSGAADARKRALQHVAELAEAGPDFQSALCDSKVTAEVVRVFLQPLRPDSGKDADAGELQEAAADALTALCHLHPGNCAAAAAAQQPPGGSWSPRAAMAAAAAGRLQPLRHALVLIQSHPRHIRLSTSAAGLLEAVAAAAPGPVTALLLGPGGAATVIGAAAAASRAALAPATPPAAAAELLEFLLAALGLMLTAAAGGGREVCREFGKPGGMALLLQLVRDHRGQAPLTAPPAAPTAGGSKAAADAGAGGGSGPDLHLNVVRDALSLLTLIASQFPAHRLPLLEADGVPLLVACLKDLALPWSVRLQAVAAMTAAAGSPSVSAELVRARGLEVVYGFVDAYVKERHGVPGAPGGPTTTSTRGAASATVAATTSSTPAPAPAKHLPAPSPASPLPPSPPSALFCSLAADEFSEGEPSPVVVVEALLGLLDAVAGSGEAAAVAAAEGAARGGAGGGAGGGGAGGAGGGAGAGGAGGGGAAVGGRLGVLLGAFKAGMSSFAAGGYRVATAAAQVLHRLSRHPALLPALSRPELTAPLERLAARTAAEYGGAADAKQAAVLAGGWAAAGVLCQVAMAELAKARDTAAASAGAAVGAGDAAGGGGGRRTPGNTPAAAAGPGPAERVLSGPAGVWLESAVALLTASVTALLAAVGVPAPPPQQGAGAGGGGGATPGARAVGAAEDAISPAGLAYLSSERVVCDLRQATGALLQLLVAAAAEAGCGQRLREMGAAEAARRLLVWRHVQYPAKRLLHLLGALEAEYCPFARYGGPLLEALLANQGVDPAPLLAAGVDAHLLPRLDADWLRRTAGLDEVAILKIGRIRAAHELFTALDRQDGRIDGCVWAADLEAYLTAAACMRPEAAADVRERLFCELQVLPGEPLCFMQFVAAFPWLDSEIAAFMPPRRGPASSLQQQQMQQAGTPSRGGGDGGAGAGAGGSGDEANGGDGGEAGGGGADYAVRSAKRQRLGGAGAAGPRSGFTPQQLAGRPRAPVIELDDD</sequence>
<dbReference type="RefSeq" id="XP_042927045.1">
    <property type="nucleotide sequence ID" value="XM_043059411.1"/>
</dbReference>
<gene>
    <name evidence="2" type="ORF">CHLRE_02g090451v5</name>
</gene>
<dbReference type="SMART" id="SM00185">
    <property type="entry name" value="ARM"/>
    <property type="match status" value="4"/>
</dbReference>
<evidence type="ECO:0000313" key="3">
    <source>
        <dbReference type="Proteomes" id="UP000006906"/>
    </source>
</evidence>
<dbReference type="Gene3D" id="1.25.10.10">
    <property type="entry name" value="Leucine-rich Repeat Variant"/>
    <property type="match status" value="2"/>
</dbReference>
<dbReference type="InterPro" id="IPR011989">
    <property type="entry name" value="ARM-like"/>
</dbReference>
<feature type="compositionally biased region" description="Low complexity" evidence="1">
    <location>
        <begin position="642"/>
        <end position="651"/>
    </location>
</feature>
<evidence type="ECO:0000256" key="1">
    <source>
        <dbReference type="SAM" id="MobiDB-lite"/>
    </source>
</evidence>
<proteinExistence type="predicted"/>
<dbReference type="GeneID" id="5727470"/>
<feature type="region of interest" description="Disordered" evidence="1">
    <location>
        <begin position="627"/>
        <end position="651"/>
    </location>
</feature>
<reference evidence="2 3" key="1">
    <citation type="journal article" date="2007" name="Science">
        <title>The Chlamydomonas genome reveals the evolution of key animal and plant functions.</title>
        <authorList>
            <person name="Merchant S.S."/>
            <person name="Prochnik S.E."/>
            <person name="Vallon O."/>
            <person name="Harris E.H."/>
            <person name="Karpowicz S.J."/>
            <person name="Witman G.B."/>
            <person name="Terry A."/>
            <person name="Salamov A."/>
            <person name="Fritz-Laylin L.K."/>
            <person name="Marechal-Drouard L."/>
            <person name="Marshall W.F."/>
            <person name="Qu L.H."/>
            <person name="Nelson D.R."/>
            <person name="Sanderfoot A.A."/>
            <person name="Spalding M.H."/>
            <person name="Kapitonov V.V."/>
            <person name="Ren Q."/>
            <person name="Ferris P."/>
            <person name="Lindquist E."/>
            <person name="Shapiro H."/>
            <person name="Lucas S.M."/>
            <person name="Grimwood J."/>
            <person name="Schmutz J."/>
            <person name="Cardol P."/>
            <person name="Cerutti H."/>
            <person name="Chanfreau G."/>
            <person name="Chen C.L."/>
            <person name="Cognat V."/>
            <person name="Croft M.T."/>
            <person name="Dent R."/>
            <person name="Dutcher S."/>
            <person name="Fernandez E."/>
            <person name="Fukuzawa H."/>
            <person name="Gonzalez-Ballester D."/>
            <person name="Gonzalez-Halphen D."/>
            <person name="Hallmann A."/>
            <person name="Hanikenne M."/>
            <person name="Hippler M."/>
            <person name="Inwood W."/>
            <person name="Jabbari K."/>
            <person name="Kalanon M."/>
            <person name="Kuras R."/>
            <person name="Lefebvre P.A."/>
            <person name="Lemaire S.D."/>
            <person name="Lobanov A.V."/>
            <person name="Lohr M."/>
            <person name="Manuell A."/>
            <person name="Meier I."/>
            <person name="Mets L."/>
            <person name="Mittag M."/>
            <person name="Mittelmeier T."/>
            <person name="Moroney J.V."/>
            <person name="Moseley J."/>
            <person name="Napoli C."/>
            <person name="Nedelcu A.M."/>
            <person name="Niyogi K."/>
            <person name="Novoselov S.V."/>
            <person name="Paulsen I.T."/>
            <person name="Pazour G."/>
            <person name="Purton S."/>
            <person name="Ral J.P."/>
            <person name="Riano-Pachon D.M."/>
            <person name="Riekhof W."/>
            <person name="Rymarquis L."/>
            <person name="Schroda M."/>
            <person name="Stern D."/>
            <person name="Umen J."/>
            <person name="Willows R."/>
            <person name="Wilson N."/>
            <person name="Zimmer S.L."/>
            <person name="Allmer J."/>
            <person name="Balk J."/>
            <person name="Bisova K."/>
            <person name="Chen C.J."/>
            <person name="Elias M."/>
            <person name="Gendler K."/>
            <person name="Hauser C."/>
            <person name="Lamb M.R."/>
            <person name="Ledford H."/>
            <person name="Long J.C."/>
            <person name="Minagawa J."/>
            <person name="Page M.D."/>
            <person name="Pan J."/>
            <person name="Pootakham W."/>
            <person name="Roje S."/>
            <person name="Rose A."/>
            <person name="Stahlberg E."/>
            <person name="Terauchi A.M."/>
            <person name="Yang P."/>
            <person name="Ball S."/>
            <person name="Bowler C."/>
            <person name="Dieckmann C.L."/>
            <person name="Gladyshev V.N."/>
            <person name="Green P."/>
            <person name="Jorgensen R."/>
            <person name="Mayfield S."/>
            <person name="Mueller-Roeber B."/>
            <person name="Rajamani S."/>
            <person name="Sayre R.T."/>
            <person name="Brokstein P."/>
            <person name="Dubchak I."/>
            <person name="Goodstein D."/>
            <person name="Hornick L."/>
            <person name="Huang Y.W."/>
            <person name="Jhaveri J."/>
            <person name="Luo Y."/>
            <person name="Martinez D."/>
            <person name="Ngau W.C."/>
            <person name="Otillar B."/>
            <person name="Poliakov A."/>
            <person name="Porter A."/>
            <person name="Szajkowski L."/>
            <person name="Werner G."/>
            <person name="Zhou K."/>
            <person name="Grigoriev I.V."/>
            <person name="Rokhsar D.S."/>
            <person name="Grossman A.R."/>
        </authorList>
    </citation>
    <scope>NUCLEOTIDE SEQUENCE [LARGE SCALE GENOMIC DNA]</scope>
    <source>
        <strain evidence="3">CC-503</strain>
    </source>
</reference>
<evidence type="ECO:0000313" key="2">
    <source>
        <dbReference type="EMBL" id="PNW86530.1"/>
    </source>
</evidence>
<keyword evidence="3" id="KW-1185">Reference proteome</keyword>
<dbReference type="OrthoDB" id="547427at2759"/>
<dbReference type="InParanoid" id="A0A2K3E141"/>
<feature type="compositionally biased region" description="Gly residues" evidence="1">
    <location>
        <begin position="953"/>
        <end position="985"/>
    </location>
</feature>
<dbReference type="InterPro" id="IPR016024">
    <property type="entry name" value="ARM-type_fold"/>
</dbReference>
<feature type="region of interest" description="Disordered" evidence="1">
    <location>
        <begin position="259"/>
        <end position="281"/>
    </location>
</feature>
<feature type="compositionally biased region" description="Pro residues" evidence="1">
    <location>
        <begin position="419"/>
        <end position="429"/>
    </location>
</feature>
<name>A0A2K3E141_CHLRE</name>
<dbReference type="PaxDb" id="3055-EDP06945"/>
<dbReference type="PANTHER" id="PTHR31535:SF3">
    <property type="entry name" value="REGULATORY PROTEIN ZESTE"/>
    <property type="match status" value="1"/>
</dbReference>
<protein>
    <submittedName>
        <fullName evidence="2">Uncharacterized protein</fullName>
    </submittedName>
</protein>
<dbReference type="InterPro" id="IPR000225">
    <property type="entry name" value="Armadillo"/>
</dbReference>
<dbReference type="SUPFAM" id="SSF48371">
    <property type="entry name" value="ARM repeat"/>
    <property type="match status" value="1"/>
</dbReference>
<feature type="compositionally biased region" description="Low complexity" evidence="1">
    <location>
        <begin position="268"/>
        <end position="279"/>
    </location>
</feature>
<dbReference type="EMBL" id="CM008963">
    <property type="protein sequence ID" value="PNW86530.1"/>
    <property type="molecule type" value="Genomic_DNA"/>
</dbReference>
<feature type="region of interest" description="Disordered" evidence="1">
    <location>
        <begin position="933"/>
        <end position="1028"/>
    </location>
</feature>
<dbReference type="AlphaFoldDB" id="A0A2K3E141"/>
<organism evidence="2 3">
    <name type="scientific">Chlamydomonas reinhardtii</name>
    <name type="common">Chlamydomonas smithii</name>
    <dbReference type="NCBI Taxonomy" id="3055"/>
    <lineage>
        <taxon>Eukaryota</taxon>
        <taxon>Viridiplantae</taxon>
        <taxon>Chlorophyta</taxon>
        <taxon>core chlorophytes</taxon>
        <taxon>Chlorophyceae</taxon>
        <taxon>CS clade</taxon>
        <taxon>Chlamydomonadales</taxon>
        <taxon>Chlamydomonadaceae</taxon>
        <taxon>Chlamydomonas</taxon>
    </lineage>
</organism>
<feature type="region of interest" description="Disordered" evidence="1">
    <location>
        <begin position="379"/>
        <end position="429"/>
    </location>
</feature>
<dbReference type="PANTHER" id="PTHR31535">
    <property type="match status" value="1"/>
</dbReference>
<dbReference type="KEGG" id="cre:CHLRE_02g090451v5"/>
<feature type="compositionally biased region" description="Gly residues" evidence="1">
    <location>
        <begin position="627"/>
        <end position="636"/>
    </location>
</feature>
<dbReference type="ExpressionAtlas" id="A0A2K3E141">
    <property type="expression patterns" value="baseline and differential"/>
</dbReference>
<dbReference type="Gramene" id="PNW86530">
    <property type="protein sequence ID" value="PNW86530"/>
    <property type="gene ID" value="CHLRE_02g090451v5"/>
</dbReference>
<accession>A0A2K3E141</accession>
<feature type="region of interest" description="Disordered" evidence="1">
    <location>
        <begin position="481"/>
        <end position="500"/>
    </location>
</feature>
<feature type="compositionally biased region" description="Low complexity" evidence="1">
    <location>
        <begin position="387"/>
        <end position="418"/>
    </location>
</feature>
<dbReference type="Proteomes" id="UP000006906">
    <property type="component" value="Chromosome 2"/>
</dbReference>